<dbReference type="RefSeq" id="WP_203894596.1">
    <property type="nucleotide sequence ID" value="NZ_BOOH01000056.1"/>
</dbReference>
<name>A0A8J3RSZ0_9ACTN</name>
<evidence type="ECO:0008006" key="3">
    <source>
        <dbReference type="Google" id="ProtNLM"/>
    </source>
</evidence>
<reference evidence="1 2" key="1">
    <citation type="submission" date="2021-01" db="EMBL/GenBank/DDBJ databases">
        <title>Whole genome shotgun sequence of Planobispora longispora NBRC 13918.</title>
        <authorList>
            <person name="Komaki H."/>
            <person name="Tamura T."/>
        </authorList>
    </citation>
    <scope>NUCLEOTIDE SEQUENCE [LARGE SCALE GENOMIC DNA]</scope>
    <source>
        <strain evidence="1 2">NBRC 13918</strain>
    </source>
</reference>
<comment type="caution">
    <text evidence="1">The sequence shown here is derived from an EMBL/GenBank/DDBJ whole genome shotgun (WGS) entry which is preliminary data.</text>
</comment>
<proteinExistence type="predicted"/>
<dbReference type="Proteomes" id="UP000616724">
    <property type="component" value="Unassembled WGS sequence"/>
</dbReference>
<protein>
    <recommendedName>
        <fullName evidence="3">Secreted protein</fullName>
    </recommendedName>
</protein>
<organism evidence="1 2">
    <name type="scientific">Planobispora longispora</name>
    <dbReference type="NCBI Taxonomy" id="28887"/>
    <lineage>
        <taxon>Bacteria</taxon>
        <taxon>Bacillati</taxon>
        <taxon>Actinomycetota</taxon>
        <taxon>Actinomycetes</taxon>
        <taxon>Streptosporangiales</taxon>
        <taxon>Streptosporangiaceae</taxon>
        <taxon>Planobispora</taxon>
    </lineage>
</organism>
<evidence type="ECO:0000313" key="1">
    <source>
        <dbReference type="EMBL" id="GIH80155.1"/>
    </source>
</evidence>
<dbReference type="AlphaFoldDB" id="A0A8J3RSZ0"/>
<dbReference type="EMBL" id="BOOH01000056">
    <property type="protein sequence ID" value="GIH80155.1"/>
    <property type="molecule type" value="Genomic_DNA"/>
</dbReference>
<evidence type="ECO:0000313" key="2">
    <source>
        <dbReference type="Proteomes" id="UP000616724"/>
    </source>
</evidence>
<sequence length="347" mass="37728">MSTMTPVPPEPFQLRRGAAGPPAGLEVLARELDRVPLSTVLSKANRVAVRKGAEGTGAFGPMRPRPVDWYAFEGRDNDVTAWYPQGLTSSADAGVPGNVLVVSWYFKPDDAPERGVRLSFMNTATLRYRHVLLVSVRPDGNIVPIDIHAGGVAWYGDLLYVADTTRGFRVFDVRHVYEVNGGDEEAIGRTKDGVYNAFGYRYVMPQTGSWTTTTGTARFSFAAIDRTGEPDLLVSGEFVDDPTRAGRVARWPLAADGTLRADANGVAPALDAYGLPAQKIQGALSQGRTWYLSQSAGSGRNGTLIVAGDRLVRRQYPIGPEDLTRLGDRLWSVSEFPGRRVVYAVPL</sequence>
<accession>A0A8J3RSZ0</accession>
<keyword evidence="2" id="KW-1185">Reference proteome</keyword>
<gene>
    <name evidence="1" type="ORF">Plo01_65840</name>
</gene>